<dbReference type="InterPro" id="IPR011042">
    <property type="entry name" value="6-blade_b-propeller_TolB-like"/>
</dbReference>
<dbReference type="PANTHER" id="PTHR13833:SF71">
    <property type="entry name" value="NHL DOMAIN-CONTAINING PROTEIN"/>
    <property type="match status" value="1"/>
</dbReference>
<protein>
    <recommendedName>
        <fullName evidence="6">NHL repeat-containing protein</fullName>
    </recommendedName>
</protein>
<dbReference type="PANTHER" id="PTHR13833">
    <property type="match status" value="1"/>
</dbReference>
<evidence type="ECO:0008006" key="6">
    <source>
        <dbReference type="Google" id="ProtNLM"/>
    </source>
</evidence>
<accession>A0A563TZW5</accession>
<dbReference type="SUPFAM" id="SSF101898">
    <property type="entry name" value="NHL repeat"/>
    <property type="match status" value="1"/>
</dbReference>
<keyword evidence="3" id="KW-0732">Signal</keyword>
<dbReference type="InterPro" id="IPR036116">
    <property type="entry name" value="FN3_sf"/>
</dbReference>
<dbReference type="InterPro" id="IPR001258">
    <property type="entry name" value="NHL_repeat"/>
</dbReference>
<gene>
    <name evidence="4" type="ORF">FPZ42_14245</name>
</gene>
<dbReference type="Gene3D" id="2.120.10.30">
    <property type="entry name" value="TolB, C-terminal domain"/>
    <property type="match status" value="3"/>
</dbReference>
<evidence type="ECO:0000256" key="1">
    <source>
        <dbReference type="ARBA" id="ARBA00022737"/>
    </source>
</evidence>
<dbReference type="Proteomes" id="UP000318010">
    <property type="component" value="Unassembled WGS sequence"/>
</dbReference>
<keyword evidence="1" id="KW-0677">Repeat</keyword>
<name>A0A563TZW5_9SPHI</name>
<evidence type="ECO:0000313" key="5">
    <source>
        <dbReference type="Proteomes" id="UP000318010"/>
    </source>
</evidence>
<proteinExistence type="predicted"/>
<dbReference type="OrthoDB" id="791543at2"/>
<dbReference type="EMBL" id="VOEI01000005">
    <property type="protein sequence ID" value="TWR24916.1"/>
    <property type="molecule type" value="Genomic_DNA"/>
</dbReference>
<sequence length="449" mass="45914">MKRKITLFSLLLLSIAFAISSCMKSNTVPLPLAGIVTNDVIIDATSTQAWAGGVLTSEEASVTEYGVCYSTSNQTPTVADNKTAVKLKSTSFIANLKNLSLNTTYYIRAYATNSTGTAYGGVVQLKTSTDMTNAYGTVSTFAGSYEGNTDGNGTAALFNHPFGNARDAAGNLYISDSYNCTIRKITADGNVTTIAGSGSLGSADGTSKSASFYSPAGLAVDASGNVFVADMGNNLIRKITPAGVVTTFAGSGIAGYADGTGTSASFSAPTGLAIGTDGSLYVSDANTGLVRKITSAGVVTTIAGNRTNGYKNSTGLNASFNTPAGVAVDAAGNIYVAEPSNNAIRKIDLNNVVSTFAGGLDSLAMPLGKPQAISIDANSNMFVADGNGRVLKITKDHILTVIAGKSATTGNTDGPGSSATFNYPIGIVVDNSGNVYVNDFNNSRIRKVK</sequence>
<comment type="caution">
    <text evidence="4">The sequence shown here is derived from an EMBL/GenBank/DDBJ whole genome shotgun (WGS) entry which is preliminary data.</text>
</comment>
<keyword evidence="5" id="KW-1185">Reference proteome</keyword>
<evidence type="ECO:0000256" key="2">
    <source>
        <dbReference type="PROSITE-ProRule" id="PRU00504"/>
    </source>
</evidence>
<feature type="repeat" description="NHL" evidence="2">
    <location>
        <begin position="320"/>
        <end position="350"/>
    </location>
</feature>
<dbReference type="AlphaFoldDB" id="A0A563TZW5"/>
<dbReference type="PROSITE" id="PS51125">
    <property type="entry name" value="NHL"/>
    <property type="match status" value="1"/>
</dbReference>
<organism evidence="4 5">
    <name type="scientific">Mucilaginibacter achroorhodeus</name>
    <dbReference type="NCBI Taxonomy" id="2599294"/>
    <lineage>
        <taxon>Bacteria</taxon>
        <taxon>Pseudomonadati</taxon>
        <taxon>Bacteroidota</taxon>
        <taxon>Sphingobacteriia</taxon>
        <taxon>Sphingobacteriales</taxon>
        <taxon>Sphingobacteriaceae</taxon>
        <taxon>Mucilaginibacter</taxon>
    </lineage>
</organism>
<dbReference type="Pfam" id="PF01436">
    <property type="entry name" value="NHL"/>
    <property type="match status" value="3"/>
</dbReference>
<feature type="signal peptide" evidence="3">
    <location>
        <begin position="1"/>
        <end position="18"/>
    </location>
</feature>
<evidence type="ECO:0000256" key="3">
    <source>
        <dbReference type="SAM" id="SignalP"/>
    </source>
</evidence>
<reference evidence="4 5" key="1">
    <citation type="submission" date="2019-07" db="EMBL/GenBank/DDBJ databases">
        <authorList>
            <person name="Kim J."/>
        </authorList>
    </citation>
    <scope>NUCLEOTIDE SEQUENCE [LARGE SCALE GENOMIC DNA]</scope>
    <source>
        <strain evidence="4 5">MJ1a</strain>
    </source>
</reference>
<dbReference type="SUPFAM" id="SSF63829">
    <property type="entry name" value="Calcium-dependent phosphotriesterase"/>
    <property type="match status" value="1"/>
</dbReference>
<evidence type="ECO:0000313" key="4">
    <source>
        <dbReference type="EMBL" id="TWR24916.1"/>
    </source>
</evidence>
<dbReference type="SUPFAM" id="SSF49265">
    <property type="entry name" value="Fibronectin type III"/>
    <property type="match status" value="1"/>
</dbReference>
<dbReference type="PROSITE" id="PS51257">
    <property type="entry name" value="PROKAR_LIPOPROTEIN"/>
    <property type="match status" value="1"/>
</dbReference>
<dbReference type="CDD" id="cd14953">
    <property type="entry name" value="NHL_like_1"/>
    <property type="match status" value="1"/>
</dbReference>
<feature type="chain" id="PRO_5021872950" description="NHL repeat-containing protein" evidence="3">
    <location>
        <begin position="19"/>
        <end position="449"/>
    </location>
</feature>